<dbReference type="InterPro" id="IPR001680">
    <property type="entry name" value="WD40_rpt"/>
</dbReference>
<dbReference type="AlphaFoldDB" id="A0A7S3BQ76"/>
<evidence type="ECO:0000256" key="1">
    <source>
        <dbReference type="ARBA" id="ARBA00022574"/>
    </source>
</evidence>
<dbReference type="InterPro" id="IPR015943">
    <property type="entry name" value="WD40/YVTN_repeat-like_dom_sf"/>
</dbReference>
<feature type="compositionally biased region" description="Polar residues" evidence="3">
    <location>
        <begin position="53"/>
        <end position="63"/>
    </location>
</feature>
<dbReference type="PANTHER" id="PTHR44019:SF8">
    <property type="entry name" value="POC1 CENTRIOLAR PROTEIN HOMOLOG"/>
    <property type="match status" value="1"/>
</dbReference>
<name>A0A7S3BQ76_9VIRI</name>
<accession>A0A7S3BQ76</accession>
<evidence type="ECO:0000256" key="3">
    <source>
        <dbReference type="SAM" id="MobiDB-lite"/>
    </source>
</evidence>
<dbReference type="EMBL" id="HBHY01013323">
    <property type="protein sequence ID" value="CAE0141759.1"/>
    <property type="molecule type" value="Transcribed_RNA"/>
</dbReference>
<dbReference type="SUPFAM" id="SSF50978">
    <property type="entry name" value="WD40 repeat-like"/>
    <property type="match status" value="1"/>
</dbReference>
<evidence type="ECO:0000313" key="4">
    <source>
        <dbReference type="EMBL" id="CAE0141759.1"/>
    </source>
</evidence>
<dbReference type="Pfam" id="PF00400">
    <property type="entry name" value="WD40"/>
    <property type="match status" value="1"/>
</dbReference>
<protein>
    <submittedName>
        <fullName evidence="4">Uncharacterized protein</fullName>
    </submittedName>
</protein>
<proteinExistence type="predicted"/>
<dbReference type="PANTHER" id="PTHR44019">
    <property type="entry name" value="WD REPEAT-CONTAINING PROTEIN 55"/>
    <property type="match status" value="1"/>
</dbReference>
<evidence type="ECO:0000256" key="2">
    <source>
        <dbReference type="ARBA" id="ARBA00022737"/>
    </source>
</evidence>
<dbReference type="Gene3D" id="2.130.10.10">
    <property type="entry name" value="YVTN repeat-like/Quinoprotein amine dehydrogenase"/>
    <property type="match status" value="2"/>
</dbReference>
<reference evidence="4" key="1">
    <citation type="submission" date="2021-01" db="EMBL/GenBank/DDBJ databases">
        <authorList>
            <person name="Corre E."/>
            <person name="Pelletier E."/>
            <person name="Niang G."/>
            <person name="Scheremetjew M."/>
            <person name="Finn R."/>
            <person name="Kale V."/>
            <person name="Holt S."/>
            <person name="Cochrane G."/>
            <person name="Meng A."/>
            <person name="Brown T."/>
            <person name="Cohen L."/>
        </authorList>
    </citation>
    <scope>NUCLEOTIDE SEQUENCE</scope>
    <source>
        <strain evidence="4">RCC927</strain>
    </source>
</reference>
<dbReference type="InterPro" id="IPR050505">
    <property type="entry name" value="WDR55/POC1"/>
</dbReference>
<gene>
    <name evidence="4" type="ORF">PSIN1315_LOCUS8529</name>
</gene>
<dbReference type="SMART" id="SM00320">
    <property type="entry name" value="WD40"/>
    <property type="match status" value="6"/>
</dbReference>
<dbReference type="InterPro" id="IPR036322">
    <property type="entry name" value="WD40_repeat_dom_sf"/>
</dbReference>
<sequence length="563" mass="56080">MKELSGAAARVRGGGGASGSFLGSVPHATPWSFRNEWAHGSLPPLSRLITVSRRQAQKGQGHTQAHAEADGASTASAQAVTSVVWHPTGRYFAVARASGSVGVFTLADALNGAPRGGDRIVSARVGNAPPGVSGASDGVSFSATAHWVRPRGATGPIAWVPGSDSMLISGQQGGSLAVFDLGTGSLLSELSVAGGSVTSMAALHVGDAGNGGVNVGLNGGCFPKSGGGLVAVGTEGGVVSLLDLNKQDNDRGSGGHGTNCVTAEVRPPCGTRVIGLSFASNDGAMLSVGTADGVVHVYDVSAVLRDGSVHCGVGATHGGVRFVQSIEVDGSLQCVSYGRGERLAVLAAGAGARLCAVQSDTDGGSVGGAGGARIDWDAAHVQSWGAHAHEDPAAHLGFSVSDAGLAQGGALVACGSEDGQIMVYNEHWRDAVARALVSRRGVSDAAEAAALGEVPASLSGASDVASRLCNGDASAPVPPCGATGNANSEVCTALAWQPRGVSLGSPLLLSGGSCGTVSLLELQDMGDVAAYFQDFHRSRGDGTLRPIGRSSANRSCPSLLGQF</sequence>
<organism evidence="4">
    <name type="scientific">Prasinoderma singulare</name>
    <dbReference type="NCBI Taxonomy" id="676789"/>
    <lineage>
        <taxon>Eukaryota</taxon>
        <taxon>Viridiplantae</taxon>
        <taxon>Prasinodermophyta</taxon>
        <taxon>Prasinodermophyceae</taxon>
        <taxon>Prasinodermales</taxon>
        <taxon>Prasinodermaceae</taxon>
        <taxon>Prasinoderma</taxon>
    </lineage>
</organism>
<keyword evidence="1" id="KW-0853">WD repeat</keyword>
<keyword evidence="2" id="KW-0677">Repeat</keyword>
<feature type="region of interest" description="Disordered" evidence="3">
    <location>
        <begin position="53"/>
        <end position="73"/>
    </location>
</feature>